<evidence type="ECO:0000313" key="4">
    <source>
        <dbReference type="Proteomes" id="UP000006727"/>
    </source>
</evidence>
<evidence type="ECO:0008006" key="5">
    <source>
        <dbReference type="Google" id="ProtNLM"/>
    </source>
</evidence>
<dbReference type="Proteomes" id="UP000006727">
    <property type="component" value="Chromosome 3"/>
</dbReference>
<dbReference type="STRING" id="3218.A0A2K1KVC0"/>
<dbReference type="EMBL" id="ABEU02000003">
    <property type="protein sequence ID" value="PNR57733.1"/>
    <property type="molecule type" value="Genomic_DNA"/>
</dbReference>
<reference evidence="2 4" key="1">
    <citation type="journal article" date="2008" name="Science">
        <title>The Physcomitrella genome reveals evolutionary insights into the conquest of land by plants.</title>
        <authorList>
            <person name="Rensing S."/>
            <person name="Lang D."/>
            <person name="Zimmer A."/>
            <person name="Terry A."/>
            <person name="Salamov A."/>
            <person name="Shapiro H."/>
            <person name="Nishiyama T."/>
            <person name="Perroud P.-F."/>
            <person name="Lindquist E."/>
            <person name="Kamisugi Y."/>
            <person name="Tanahashi T."/>
            <person name="Sakakibara K."/>
            <person name="Fujita T."/>
            <person name="Oishi K."/>
            <person name="Shin-I T."/>
            <person name="Kuroki Y."/>
            <person name="Toyoda A."/>
            <person name="Suzuki Y."/>
            <person name="Hashimoto A."/>
            <person name="Yamaguchi K."/>
            <person name="Sugano A."/>
            <person name="Kohara Y."/>
            <person name="Fujiyama A."/>
            <person name="Anterola A."/>
            <person name="Aoki S."/>
            <person name="Ashton N."/>
            <person name="Barbazuk W.B."/>
            <person name="Barker E."/>
            <person name="Bennetzen J."/>
            <person name="Bezanilla M."/>
            <person name="Blankenship R."/>
            <person name="Cho S.H."/>
            <person name="Dutcher S."/>
            <person name="Estelle M."/>
            <person name="Fawcett J.A."/>
            <person name="Gundlach H."/>
            <person name="Hanada K."/>
            <person name="Heyl A."/>
            <person name="Hicks K.A."/>
            <person name="Hugh J."/>
            <person name="Lohr M."/>
            <person name="Mayer K."/>
            <person name="Melkozernov A."/>
            <person name="Murata T."/>
            <person name="Nelson D."/>
            <person name="Pils B."/>
            <person name="Prigge M."/>
            <person name="Reiss B."/>
            <person name="Renner T."/>
            <person name="Rombauts S."/>
            <person name="Rushton P."/>
            <person name="Sanderfoot A."/>
            <person name="Schween G."/>
            <person name="Shiu S.-H."/>
            <person name="Stueber K."/>
            <person name="Theodoulou F.L."/>
            <person name="Tu H."/>
            <person name="Van de Peer Y."/>
            <person name="Verrier P.J."/>
            <person name="Waters E."/>
            <person name="Wood A."/>
            <person name="Yang L."/>
            <person name="Cove D."/>
            <person name="Cuming A."/>
            <person name="Hasebe M."/>
            <person name="Lucas S."/>
            <person name="Mishler D.B."/>
            <person name="Reski R."/>
            <person name="Grigoriev I."/>
            <person name="Quatrano R.S."/>
            <person name="Boore J.L."/>
        </authorList>
    </citation>
    <scope>NUCLEOTIDE SEQUENCE [LARGE SCALE GENOMIC DNA]</scope>
    <source>
        <strain evidence="3 4">cv. Gransden 2004</strain>
    </source>
</reference>
<sequence>MKFCRDHALPEQFVAPLTEHIVSNIISISKEEGDILFQSQGDSHISNDENSAVHSDAPYSSETHGSNVVDSLPKAQDFGGKPVKAETSALLARREHRSIDRPFMASQKTNRDHGSYQRCIPRDVEGIKARKETRRKKHRKKISERLLAPTITSLAKCGVPVRECRPRICHPRPPSEMMQAVYMRLYTEHTRHEQRSREEVKRSRAMYQENVVRRRMGLSKRTCRLTRMRGMIAKQYKNYGELLYAEGLNMRQKHMKAVADKQKQDEAKELDGVTLKPKISERAKNIKRAEGHVWSRLQYDDKPKQDQLQELRQEVWKEKLTECTFKPRINSQKKYDDQPQQFGDANYSDRFEQLFLDAENRRRRRAEYMESFPEGVTFQPTINRYLPYWAMMEEDWQFEQSVFRRLLDNAAVLMEKKQLLEQMAHRPLDPRTGRALYTPITGRKPQNRNLGHLPIGEYLYRMKFAFDRKIRILAARDYKMKKERALCRYVGPKSQKLIQRIKERGFKQVFDFLDEDKDGYVDLTTANFDRLNEDVIDELTRMRNTEGGNGGEEKILDFEKFVKLMLVAESKYNCGQQVHQCLKHKLNPDQYNFPFHSEMDQLSRNLATRRRKYRTHHEWVKIIIEEFDKRHQKVEVWRKERQDLEMAECTFKPEISNYRLKKISEDGKCGNNVETISDTNEKAKQEMHGFYIQGDQNGPELLGIPAPLSPPMTSSSSSSRTCVLRTIDTSVSSSRSGRRSSSAPGFDIVAELDDLPTAGNSVARRSMFFSLMGA</sequence>
<dbReference type="EnsemblPlants" id="Pp3c3_20820V3.2">
    <property type="protein sequence ID" value="Pp3c3_20820V3.2"/>
    <property type="gene ID" value="Pp3c3_20820"/>
</dbReference>
<reference evidence="2 4" key="2">
    <citation type="journal article" date="2018" name="Plant J.">
        <title>The Physcomitrella patens chromosome-scale assembly reveals moss genome structure and evolution.</title>
        <authorList>
            <person name="Lang D."/>
            <person name="Ullrich K.K."/>
            <person name="Murat F."/>
            <person name="Fuchs J."/>
            <person name="Jenkins J."/>
            <person name="Haas F.B."/>
            <person name="Piednoel M."/>
            <person name="Gundlach H."/>
            <person name="Van Bel M."/>
            <person name="Meyberg R."/>
            <person name="Vives C."/>
            <person name="Morata J."/>
            <person name="Symeonidi A."/>
            <person name="Hiss M."/>
            <person name="Muchero W."/>
            <person name="Kamisugi Y."/>
            <person name="Saleh O."/>
            <person name="Blanc G."/>
            <person name="Decker E.L."/>
            <person name="van Gessel N."/>
            <person name="Grimwood J."/>
            <person name="Hayes R.D."/>
            <person name="Graham S.W."/>
            <person name="Gunter L.E."/>
            <person name="McDaniel S.F."/>
            <person name="Hoernstein S.N.W."/>
            <person name="Larsson A."/>
            <person name="Li F.W."/>
            <person name="Perroud P.F."/>
            <person name="Phillips J."/>
            <person name="Ranjan P."/>
            <person name="Rokshar D.S."/>
            <person name="Rothfels C.J."/>
            <person name="Schneider L."/>
            <person name="Shu S."/>
            <person name="Stevenson D.W."/>
            <person name="Thummler F."/>
            <person name="Tillich M."/>
            <person name="Villarreal Aguilar J.C."/>
            <person name="Widiez T."/>
            <person name="Wong G.K."/>
            <person name="Wymore A."/>
            <person name="Zhang Y."/>
            <person name="Zimmer A.D."/>
            <person name="Quatrano R.S."/>
            <person name="Mayer K.F.X."/>
            <person name="Goodstein D."/>
            <person name="Casacuberta J.M."/>
            <person name="Vandepoele K."/>
            <person name="Reski R."/>
            <person name="Cuming A.C."/>
            <person name="Tuskan G.A."/>
            <person name="Maumus F."/>
            <person name="Salse J."/>
            <person name="Schmutz J."/>
            <person name="Rensing S.A."/>
        </authorList>
    </citation>
    <scope>NUCLEOTIDE SEQUENCE [LARGE SCALE GENOMIC DNA]</scope>
    <source>
        <strain evidence="3 4">cv. Gransden 2004</strain>
    </source>
</reference>
<dbReference type="Gramene" id="Pp3c3_20820V3.2">
    <property type="protein sequence ID" value="Pp3c3_20820V3.2"/>
    <property type="gene ID" value="Pp3c3_20820"/>
</dbReference>
<dbReference type="PANTHER" id="PTHR35381">
    <property type="entry name" value="EF-HAND DOMAIN-CONTAINING PROTEIN"/>
    <property type="match status" value="1"/>
</dbReference>
<dbReference type="InterPro" id="IPR011992">
    <property type="entry name" value="EF-hand-dom_pair"/>
</dbReference>
<dbReference type="PANTHER" id="PTHR35381:SF1">
    <property type="entry name" value="EF-HAND DOMAIN-CONTAINING PROTEIN"/>
    <property type="match status" value="1"/>
</dbReference>
<keyword evidence="4" id="KW-1185">Reference proteome</keyword>
<evidence type="ECO:0000256" key="1">
    <source>
        <dbReference type="SAM" id="MobiDB-lite"/>
    </source>
</evidence>
<dbReference type="SUPFAM" id="SSF47473">
    <property type="entry name" value="EF-hand"/>
    <property type="match status" value="1"/>
</dbReference>
<reference evidence="3" key="3">
    <citation type="submission" date="2020-12" db="UniProtKB">
        <authorList>
            <consortium name="EnsemblPlants"/>
        </authorList>
    </citation>
    <scope>IDENTIFICATION</scope>
</reference>
<dbReference type="InParanoid" id="A0A2K1KVC0"/>
<organism evidence="2">
    <name type="scientific">Physcomitrium patens</name>
    <name type="common">Spreading-leaved earth moss</name>
    <name type="synonym">Physcomitrella patens</name>
    <dbReference type="NCBI Taxonomy" id="3218"/>
    <lineage>
        <taxon>Eukaryota</taxon>
        <taxon>Viridiplantae</taxon>
        <taxon>Streptophyta</taxon>
        <taxon>Embryophyta</taxon>
        <taxon>Bryophyta</taxon>
        <taxon>Bryophytina</taxon>
        <taxon>Bryopsida</taxon>
        <taxon>Funariidae</taxon>
        <taxon>Funariales</taxon>
        <taxon>Funariaceae</taxon>
        <taxon>Physcomitrium</taxon>
    </lineage>
</organism>
<dbReference type="AlphaFoldDB" id="A0A2K1KVC0"/>
<name>A0A2K1KVC0_PHYPA</name>
<dbReference type="EnsemblPlants" id="Pp3c3_20820V3.1">
    <property type="protein sequence ID" value="Pp3c3_20820V3.1"/>
    <property type="gene ID" value="Pp3c3_20820"/>
</dbReference>
<protein>
    <recommendedName>
        <fullName evidence="5">EF-hand domain-containing protein</fullName>
    </recommendedName>
</protein>
<evidence type="ECO:0000313" key="2">
    <source>
        <dbReference type="EMBL" id="PNR57733.1"/>
    </source>
</evidence>
<gene>
    <name evidence="2" type="ORF">PHYPA_004727</name>
</gene>
<evidence type="ECO:0000313" key="3">
    <source>
        <dbReference type="EnsemblPlants" id="Pp3c3_20820V3.1"/>
    </source>
</evidence>
<accession>A0A2K1KVC0</accession>
<proteinExistence type="predicted"/>
<feature type="region of interest" description="Disordered" evidence="1">
    <location>
        <begin position="40"/>
        <end position="66"/>
    </location>
</feature>
<dbReference type="Gramene" id="Pp3c3_20820V3.1">
    <property type="protein sequence ID" value="Pp3c3_20820V3.1"/>
    <property type="gene ID" value="Pp3c3_20820"/>
</dbReference>